<feature type="domain" description="HTH gntR-type" evidence="4">
    <location>
        <begin position="7"/>
        <end position="74"/>
    </location>
</feature>
<evidence type="ECO:0000313" key="6">
    <source>
        <dbReference type="Proteomes" id="UP000094487"/>
    </source>
</evidence>
<evidence type="ECO:0000313" key="5">
    <source>
        <dbReference type="EMBL" id="ODP38942.1"/>
    </source>
</evidence>
<evidence type="ECO:0000256" key="3">
    <source>
        <dbReference type="ARBA" id="ARBA00023163"/>
    </source>
</evidence>
<dbReference type="PANTHER" id="PTHR43537">
    <property type="entry name" value="TRANSCRIPTIONAL REGULATOR, GNTR FAMILY"/>
    <property type="match status" value="1"/>
</dbReference>
<keyword evidence="3" id="KW-0804">Transcription</keyword>
<dbReference type="PRINTS" id="PR00035">
    <property type="entry name" value="HTHGNTR"/>
</dbReference>
<keyword evidence="2" id="KW-0238">DNA-binding</keyword>
<dbReference type="InterPro" id="IPR008920">
    <property type="entry name" value="TF_FadR/GntR_C"/>
</dbReference>
<protein>
    <recommendedName>
        <fullName evidence="4">HTH gntR-type domain-containing protein</fullName>
    </recommendedName>
</protein>
<dbReference type="SMART" id="SM00345">
    <property type="entry name" value="HTH_GNTR"/>
    <property type="match status" value="1"/>
</dbReference>
<dbReference type="InterPro" id="IPR000524">
    <property type="entry name" value="Tscrpt_reg_HTH_GntR"/>
</dbReference>
<dbReference type="GO" id="GO:0003677">
    <property type="term" value="F:DNA binding"/>
    <property type="evidence" value="ECO:0007669"/>
    <property type="project" value="UniProtKB-KW"/>
</dbReference>
<dbReference type="Proteomes" id="UP000094487">
    <property type="component" value="Unassembled WGS sequence"/>
</dbReference>
<dbReference type="EMBL" id="MDDS01000010">
    <property type="protein sequence ID" value="ODP38942.1"/>
    <property type="molecule type" value="Genomic_DNA"/>
</dbReference>
<dbReference type="SMART" id="SM00895">
    <property type="entry name" value="FCD"/>
    <property type="match status" value="1"/>
</dbReference>
<dbReference type="RefSeq" id="WP_069319417.1">
    <property type="nucleotide sequence ID" value="NZ_MDDS01000010.1"/>
</dbReference>
<dbReference type="Pfam" id="PF07729">
    <property type="entry name" value="FCD"/>
    <property type="match status" value="1"/>
</dbReference>
<proteinExistence type="predicted"/>
<dbReference type="InterPro" id="IPR036388">
    <property type="entry name" value="WH-like_DNA-bd_sf"/>
</dbReference>
<accession>A0A1E3LYN4</accession>
<sequence length="201" mass="22091">MGQMEVIGIRQQIADRLRADIVAGALAPNQKVTEEALAQRFGVSRGPIRDVLLELSKEGLLVTRANRDTRVNDVAAPEVQTMLVKLRLDIETYALQRVAQNPSGEFLQRLGEALHDLSMQLRAGNFAEVAKADIAFHRLIVHEAGGDDLVNLWQPIIMRMRMNYRRLASPDQAIVEHEQIVAAIGAGNGAAAVTALKTNVR</sequence>
<gene>
    <name evidence="5" type="ORF">BFL28_12860</name>
</gene>
<dbReference type="SUPFAM" id="SSF48008">
    <property type="entry name" value="GntR ligand-binding domain-like"/>
    <property type="match status" value="1"/>
</dbReference>
<dbReference type="PROSITE" id="PS50949">
    <property type="entry name" value="HTH_GNTR"/>
    <property type="match status" value="1"/>
</dbReference>
<dbReference type="InterPro" id="IPR011711">
    <property type="entry name" value="GntR_C"/>
</dbReference>
<name>A0A1E3LYN4_9SPHN</name>
<dbReference type="AlphaFoldDB" id="A0A1E3LYN4"/>
<dbReference type="SUPFAM" id="SSF46785">
    <property type="entry name" value="Winged helix' DNA-binding domain"/>
    <property type="match status" value="1"/>
</dbReference>
<evidence type="ECO:0000259" key="4">
    <source>
        <dbReference type="PROSITE" id="PS50949"/>
    </source>
</evidence>
<dbReference type="Gene3D" id="1.20.120.530">
    <property type="entry name" value="GntR ligand-binding domain-like"/>
    <property type="match status" value="1"/>
</dbReference>
<dbReference type="PANTHER" id="PTHR43537:SF45">
    <property type="entry name" value="GNTR FAMILY REGULATORY PROTEIN"/>
    <property type="match status" value="1"/>
</dbReference>
<keyword evidence="1" id="KW-0805">Transcription regulation</keyword>
<organism evidence="5 6">
    <name type="scientific">Sphingomonas turrisvirgatae</name>
    <dbReference type="NCBI Taxonomy" id="1888892"/>
    <lineage>
        <taxon>Bacteria</taxon>
        <taxon>Pseudomonadati</taxon>
        <taxon>Pseudomonadota</taxon>
        <taxon>Alphaproteobacteria</taxon>
        <taxon>Sphingomonadales</taxon>
        <taxon>Sphingomonadaceae</taxon>
        <taxon>Sphingomonas</taxon>
    </lineage>
</organism>
<dbReference type="Pfam" id="PF00392">
    <property type="entry name" value="GntR"/>
    <property type="match status" value="1"/>
</dbReference>
<dbReference type="InterPro" id="IPR036390">
    <property type="entry name" value="WH_DNA-bd_sf"/>
</dbReference>
<dbReference type="CDD" id="cd07377">
    <property type="entry name" value="WHTH_GntR"/>
    <property type="match status" value="1"/>
</dbReference>
<keyword evidence="6" id="KW-1185">Reference proteome</keyword>
<reference evidence="5 6" key="1">
    <citation type="submission" date="2016-08" db="EMBL/GenBank/DDBJ databases">
        <title>Draft genome of the agarase producing Sphingomonas sp. MCT13.</title>
        <authorList>
            <person name="D'Andrea M.M."/>
            <person name="Rossolini G.M."/>
            <person name="Thaller M.C."/>
        </authorList>
    </citation>
    <scope>NUCLEOTIDE SEQUENCE [LARGE SCALE GENOMIC DNA]</scope>
    <source>
        <strain evidence="5 6">MCT13</strain>
    </source>
</reference>
<evidence type="ECO:0000256" key="2">
    <source>
        <dbReference type="ARBA" id="ARBA00023125"/>
    </source>
</evidence>
<dbReference type="STRING" id="1888892.BFL28_12860"/>
<evidence type="ECO:0000256" key="1">
    <source>
        <dbReference type="ARBA" id="ARBA00023015"/>
    </source>
</evidence>
<comment type="caution">
    <text evidence="5">The sequence shown here is derived from an EMBL/GenBank/DDBJ whole genome shotgun (WGS) entry which is preliminary data.</text>
</comment>
<dbReference type="GO" id="GO:0003700">
    <property type="term" value="F:DNA-binding transcription factor activity"/>
    <property type="evidence" value="ECO:0007669"/>
    <property type="project" value="InterPro"/>
</dbReference>
<dbReference type="Gene3D" id="1.10.10.10">
    <property type="entry name" value="Winged helix-like DNA-binding domain superfamily/Winged helix DNA-binding domain"/>
    <property type="match status" value="1"/>
</dbReference>
<dbReference type="OrthoDB" id="8680240at2"/>